<dbReference type="InterPro" id="IPR003959">
    <property type="entry name" value="ATPase_AAA_core"/>
</dbReference>
<dbReference type="AlphaFoldDB" id="A0A173VRY6"/>
<dbReference type="PANTHER" id="PTHR48102:SF7">
    <property type="entry name" value="ATP-DEPENDENT CLP PROTEASE ATP-BINDING SUBUNIT CLPX-LIKE, MITOCHONDRIAL"/>
    <property type="match status" value="1"/>
</dbReference>
<evidence type="ECO:0000313" key="4">
    <source>
        <dbReference type="Proteomes" id="UP000095453"/>
    </source>
</evidence>
<protein>
    <submittedName>
        <fullName evidence="3">ATP-dependent Clp protease ATP-binding subunit ClpX</fullName>
    </submittedName>
</protein>
<reference evidence="3 4" key="1">
    <citation type="submission" date="2015-09" db="EMBL/GenBank/DDBJ databases">
        <authorList>
            <consortium name="Pathogen Informatics"/>
        </authorList>
    </citation>
    <scope>NUCLEOTIDE SEQUENCE [LARGE SCALE GENOMIC DNA]</scope>
    <source>
        <strain evidence="3 4">2789STDY5608887</strain>
    </source>
</reference>
<feature type="domain" description="ATPase AAA-type core" evidence="2">
    <location>
        <begin position="99"/>
        <end position="276"/>
    </location>
</feature>
<evidence type="ECO:0000256" key="1">
    <source>
        <dbReference type="SAM" id="MobiDB-lite"/>
    </source>
</evidence>
<dbReference type="InterPro" id="IPR050052">
    <property type="entry name" value="ATP-dep_Clp_protease_ClpX"/>
</dbReference>
<organism evidence="3 4">
    <name type="scientific">Roseburia inulinivorans</name>
    <dbReference type="NCBI Taxonomy" id="360807"/>
    <lineage>
        <taxon>Bacteria</taxon>
        <taxon>Bacillati</taxon>
        <taxon>Bacillota</taxon>
        <taxon>Clostridia</taxon>
        <taxon>Lachnospirales</taxon>
        <taxon>Lachnospiraceae</taxon>
        <taxon>Roseburia</taxon>
    </lineage>
</organism>
<accession>A0A173VRY6</accession>
<feature type="region of interest" description="Disordered" evidence="1">
    <location>
        <begin position="1"/>
        <end position="24"/>
    </location>
</feature>
<proteinExistence type="predicted"/>
<keyword evidence="3" id="KW-0547">Nucleotide-binding</keyword>
<dbReference type="SUPFAM" id="SSF52540">
    <property type="entry name" value="P-loop containing nucleoside triphosphate hydrolases"/>
    <property type="match status" value="1"/>
</dbReference>
<dbReference type="GO" id="GO:0051603">
    <property type="term" value="P:proteolysis involved in protein catabolic process"/>
    <property type="evidence" value="ECO:0007669"/>
    <property type="project" value="TreeGrafter"/>
</dbReference>
<dbReference type="Proteomes" id="UP000095453">
    <property type="component" value="Unassembled WGS sequence"/>
</dbReference>
<dbReference type="InterPro" id="IPR027417">
    <property type="entry name" value="P-loop_NTPase"/>
</dbReference>
<dbReference type="PANTHER" id="PTHR48102">
    <property type="entry name" value="ATP-DEPENDENT CLP PROTEASE ATP-BINDING SUBUNIT CLPX-LIKE, MITOCHONDRIAL-RELATED"/>
    <property type="match status" value="1"/>
</dbReference>
<dbReference type="EMBL" id="CYXX01000041">
    <property type="protein sequence ID" value="CUN29951.1"/>
    <property type="molecule type" value="Genomic_DNA"/>
</dbReference>
<keyword evidence="3" id="KW-0645">Protease</keyword>
<feature type="compositionally biased region" description="Polar residues" evidence="1">
    <location>
        <begin position="1"/>
        <end position="10"/>
    </location>
</feature>
<keyword evidence="3" id="KW-0378">Hydrolase</keyword>
<dbReference type="GO" id="GO:0008233">
    <property type="term" value="F:peptidase activity"/>
    <property type="evidence" value="ECO:0007669"/>
    <property type="project" value="UniProtKB-KW"/>
</dbReference>
<name>A0A173VRY6_9FIRM</name>
<gene>
    <name evidence="3" type="primary">clpX_3</name>
    <name evidence="3" type="ORF">ERS852444_03384</name>
</gene>
<keyword evidence="3" id="KW-0067">ATP-binding</keyword>
<sequence>MTETVNQNVQKPEEMNNQNNNIKNEIRQRNAVLIDQQTKRQIQEWLEGNPYQELLNYMKSRVMGQENIAIVVANVYNYLKNVSIPDTGMEMPTHGNCNNMILAAPSGSGKTETYRAFKDYFKNRIPALRLSISDVSNLTATGYRGAEPSSIVEPFLGCGLEPIGIVFMDEFDKICTPSYNANHGDVHLEVQHNLLTLVEGSRVETKQGYVNTNKLLFIGMGSFDQFRKKRENESKEPIGFGAKGSDEIMEAEHAAPITREDMISAGGCYELIGRFSYIENYHPLDQETILNIIKKACEDIADQFHCDINLEDEAMAELFESANSKFGCRLIESKIREVVLKAYSEAMQKDSTWDVMDLKIDTLNSYTFEFRDYTEEEIELEEAFQPGSIHKEKTVQKMSFEERMEALIRAQTQQE</sequence>
<dbReference type="RefSeq" id="WP_055172016.1">
    <property type="nucleotide sequence ID" value="NZ_CYXX01000041.1"/>
</dbReference>
<dbReference type="GO" id="GO:0005524">
    <property type="term" value="F:ATP binding"/>
    <property type="evidence" value="ECO:0007669"/>
    <property type="project" value="UniProtKB-KW"/>
</dbReference>
<evidence type="ECO:0000259" key="2">
    <source>
        <dbReference type="Pfam" id="PF07724"/>
    </source>
</evidence>
<dbReference type="Pfam" id="PF07724">
    <property type="entry name" value="AAA_2"/>
    <property type="match status" value="1"/>
</dbReference>
<dbReference type="GO" id="GO:0016887">
    <property type="term" value="F:ATP hydrolysis activity"/>
    <property type="evidence" value="ECO:0007669"/>
    <property type="project" value="InterPro"/>
</dbReference>
<dbReference type="Gene3D" id="3.40.50.300">
    <property type="entry name" value="P-loop containing nucleotide triphosphate hydrolases"/>
    <property type="match status" value="1"/>
</dbReference>
<evidence type="ECO:0000313" key="3">
    <source>
        <dbReference type="EMBL" id="CUN29951.1"/>
    </source>
</evidence>